<dbReference type="EMBL" id="DXEM01000007">
    <property type="protein sequence ID" value="HIX66976.1"/>
    <property type="molecule type" value="Genomic_DNA"/>
</dbReference>
<protein>
    <submittedName>
        <fullName evidence="1">Extracellular solute-binding protein</fullName>
    </submittedName>
</protein>
<dbReference type="Gene3D" id="3.40.190.10">
    <property type="entry name" value="Periplasmic binding protein-like II"/>
    <property type="match status" value="1"/>
</dbReference>
<gene>
    <name evidence="1" type="ORF">H9735_02470</name>
</gene>
<sequence>MAIWWKRLIIAGLLLSISAIFFVIAPKEEKIVLTFGMFAGNQWDVPDDDCYKIIDETIEEFEKKYPNVEIQYDSGILKDDYSEYISQKALNGELPDVFMVLPEDFNTFSSVGLLKDLDFLMDGDTGFDVKDFYEGSYDAGEFNGSQYALPYESVPTLMFVNKTLLEREGIQIPENQWTWEDFYDICQKVTKDTDGDGRIDQFGVYDYDWKDAVYSNGGRIFDQSGTECNITAEAVENAVLFTRRVRELSGYQNPTSNDFDTGKIAFRPMKFSEFRTYKPYPWKINKYFDFQWDCIRLPQGPDGKNETSMDHLLMGISSGTKHDQMAWEFLKMLTYNKDTQRKLFQYSQGVSPLKSVTNSEETERILREDMGEDTVVKVQLLNEVMGQAVETQKFRSYDTVLQFLDNEINRLMEKDDNFDENILDIKGQADDMLNE</sequence>
<organism evidence="1 2">
    <name type="scientific">Candidatus Anaerostipes excrementavium</name>
    <dbReference type="NCBI Taxonomy" id="2838463"/>
    <lineage>
        <taxon>Bacteria</taxon>
        <taxon>Bacillati</taxon>
        <taxon>Bacillota</taxon>
        <taxon>Clostridia</taxon>
        <taxon>Lachnospirales</taxon>
        <taxon>Lachnospiraceae</taxon>
        <taxon>Anaerostipes</taxon>
    </lineage>
</organism>
<dbReference type="AlphaFoldDB" id="A0A9D1WUB3"/>
<reference evidence="1" key="1">
    <citation type="journal article" date="2021" name="PeerJ">
        <title>Extensive microbial diversity within the chicken gut microbiome revealed by metagenomics and culture.</title>
        <authorList>
            <person name="Gilroy R."/>
            <person name="Ravi A."/>
            <person name="Getino M."/>
            <person name="Pursley I."/>
            <person name="Horton D.L."/>
            <person name="Alikhan N.F."/>
            <person name="Baker D."/>
            <person name="Gharbi K."/>
            <person name="Hall N."/>
            <person name="Watson M."/>
            <person name="Adriaenssens E.M."/>
            <person name="Foster-Nyarko E."/>
            <person name="Jarju S."/>
            <person name="Secka A."/>
            <person name="Antonio M."/>
            <person name="Oren A."/>
            <person name="Chaudhuri R.R."/>
            <person name="La Ragione R."/>
            <person name="Hildebrand F."/>
            <person name="Pallen M.J."/>
        </authorList>
    </citation>
    <scope>NUCLEOTIDE SEQUENCE</scope>
    <source>
        <strain evidence="1">CHK191-13928</strain>
    </source>
</reference>
<dbReference type="Pfam" id="PF01547">
    <property type="entry name" value="SBP_bac_1"/>
    <property type="match status" value="1"/>
</dbReference>
<accession>A0A9D1WUB3</accession>
<dbReference type="InterPro" id="IPR006059">
    <property type="entry name" value="SBP"/>
</dbReference>
<reference evidence="1" key="2">
    <citation type="submission" date="2021-04" db="EMBL/GenBank/DDBJ databases">
        <authorList>
            <person name="Gilroy R."/>
        </authorList>
    </citation>
    <scope>NUCLEOTIDE SEQUENCE</scope>
    <source>
        <strain evidence="1">CHK191-13928</strain>
    </source>
</reference>
<dbReference type="PANTHER" id="PTHR43649:SF12">
    <property type="entry name" value="DIACETYLCHITOBIOSE BINDING PROTEIN DASA"/>
    <property type="match status" value="1"/>
</dbReference>
<evidence type="ECO:0000313" key="2">
    <source>
        <dbReference type="Proteomes" id="UP000886721"/>
    </source>
</evidence>
<proteinExistence type="predicted"/>
<dbReference type="SUPFAM" id="SSF53850">
    <property type="entry name" value="Periplasmic binding protein-like II"/>
    <property type="match status" value="1"/>
</dbReference>
<evidence type="ECO:0000313" key="1">
    <source>
        <dbReference type="EMBL" id="HIX66976.1"/>
    </source>
</evidence>
<name>A0A9D1WUB3_9FIRM</name>
<dbReference type="InterPro" id="IPR050490">
    <property type="entry name" value="Bact_solute-bd_prot1"/>
</dbReference>
<dbReference type="PANTHER" id="PTHR43649">
    <property type="entry name" value="ARABINOSE-BINDING PROTEIN-RELATED"/>
    <property type="match status" value="1"/>
</dbReference>
<comment type="caution">
    <text evidence="1">The sequence shown here is derived from an EMBL/GenBank/DDBJ whole genome shotgun (WGS) entry which is preliminary data.</text>
</comment>
<dbReference type="Proteomes" id="UP000886721">
    <property type="component" value="Unassembled WGS sequence"/>
</dbReference>